<evidence type="ECO:0000256" key="13">
    <source>
        <dbReference type="ARBA" id="ARBA00023204"/>
    </source>
</evidence>
<dbReference type="SUPFAM" id="SSF56672">
    <property type="entry name" value="DNA/RNA polymerases"/>
    <property type="match status" value="1"/>
</dbReference>
<name>A0A842JDR1_9ACTN</name>
<organism evidence="19 20">
    <name type="scientific">Gordonibacter massiliensis</name>
    <name type="common">ex Traore et al. 2017</name>
    <dbReference type="NCBI Taxonomy" id="1841863"/>
    <lineage>
        <taxon>Bacteria</taxon>
        <taxon>Bacillati</taxon>
        <taxon>Actinomycetota</taxon>
        <taxon>Coriobacteriia</taxon>
        <taxon>Eggerthellales</taxon>
        <taxon>Eggerthellaceae</taxon>
        <taxon>Gordonibacter</taxon>
    </lineage>
</organism>
<reference evidence="19 20" key="1">
    <citation type="submission" date="2020-08" db="EMBL/GenBank/DDBJ databases">
        <authorList>
            <person name="Liu C."/>
            <person name="Sun Q."/>
        </authorList>
    </citation>
    <scope>NUCLEOTIDE SEQUENCE [LARGE SCALE GENOMIC DNA]</scope>
    <source>
        <strain evidence="19 20">N22</strain>
    </source>
</reference>
<evidence type="ECO:0000256" key="15">
    <source>
        <dbReference type="ARBA" id="ARBA00049244"/>
    </source>
</evidence>
<dbReference type="GO" id="GO:0006281">
    <property type="term" value="P:DNA repair"/>
    <property type="evidence" value="ECO:0007669"/>
    <property type="project" value="UniProtKB-UniRule"/>
</dbReference>
<dbReference type="FunFam" id="3.40.1170.60:FF:000001">
    <property type="entry name" value="DNA polymerase IV"/>
    <property type="match status" value="1"/>
</dbReference>
<dbReference type="InterPro" id="IPR043128">
    <property type="entry name" value="Rev_trsase/Diguanyl_cyclase"/>
</dbReference>
<comment type="cofactor">
    <cofactor evidence="16">
        <name>Mg(2+)</name>
        <dbReference type="ChEBI" id="CHEBI:18420"/>
    </cofactor>
    <text evidence="16">Binds 2 magnesium ions per subunit.</text>
</comment>
<evidence type="ECO:0000256" key="6">
    <source>
        <dbReference type="ARBA" id="ARBA00022695"/>
    </source>
</evidence>
<dbReference type="InterPro" id="IPR001126">
    <property type="entry name" value="UmuC"/>
</dbReference>
<dbReference type="GO" id="GO:0000287">
    <property type="term" value="F:magnesium ion binding"/>
    <property type="evidence" value="ECO:0007669"/>
    <property type="project" value="UniProtKB-UniRule"/>
</dbReference>
<evidence type="ECO:0000256" key="11">
    <source>
        <dbReference type="ARBA" id="ARBA00022932"/>
    </source>
</evidence>
<dbReference type="Gene3D" id="3.30.1490.100">
    <property type="entry name" value="DNA polymerase, Y-family, little finger domain"/>
    <property type="match status" value="1"/>
</dbReference>
<evidence type="ECO:0000256" key="1">
    <source>
        <dbReference type="ARBA" id="ARBA00004496"/>
    </source>
</evidence>
<feature type="region of interest" description="Disordered" evidence="17">
    <location>
        <begin position="1"/>
        <end position="29"/>
    </location>
</feature>
<comment type="similarity">
    <text evidence="2 16">Belongs to the DNA polymerase type-Y family.</text>
</comment>
<keyword evidence="4 16" id="KW-0963">Cytoplasm</keyword>
<keyword evidence="7 16" id="KW-0235">DNA replication</keyword>
<feature type="binding site" evidence="16">
    <location>
        <position position="145"/>
    </location>
    <ligand>
        <name>Mg(2+)</name>
        <dbReference type="ChEBI" id="CHEBI:18420"/>
    </ligand>
</feature>
<dbReference type="PROSITE" id="PS50173">
    <property type="entry name" value="UMUC"/>
    <property type="match status" value="1"/>
</dbReference>
<keyword evidence="10 16" id="KW-0460">Magnesium</keyword>
<dbReference type="Pfam" id="PF11799">
    <property type="entry name" value="IMS_C"/>
    <property type="match status" value="1"/>
</dbReference>
<dbReference type="Gene3D" id="3.30.70.270">
    <property type="match status" value="1"/>
</dbReference>
<dbReference type="InterPro" id="IPR050116">
    <property type="entry name" value="DNA_polymerase-Y"/>
</dbReference>
<feature type="active site" evidence="16">
    <location>
        <position position="146"/>
    </location>
</feature>
<dbReference type="EMBL" id="JACMSE010000006">
    <property type="protein sequence ID" value="MBC2889564.1"/>
    <property type="molecule type" value="Genomic_DNA"/>
</dbReference>
<dbReference type="InterPro" id="IPR043502">
    <property type="entry name" value="DNA/RNA_pol_sf"/>
</dbReference>
<dbReference type="AlphaFoldDB" id="A0A842JDR1"/>
<dbReference type="SUPFAM" id="SSF100879">
    <property type="entry name" value="Lesion bypass DNA polymerase (Y-family), little finger domain"/>
    <property type="match status" value="1"/>
</dbReference>
<feature type="site" description="Substrate discrimination" evidence="16">
    <location>
        <position position="55"/>
    </location>
</feature>
<evidence type="ECO:0000256" key="16">
    <source>
        <dbReference type="HAMAP-Rule" id="MF_01113"/>
    </source>
</evidence>
<dbReference type="RefSeq" id="WP_185905374.1">
    <property type="nucleotide sequence ID" value="NZ_JACMSE010000006.1"/>
</dbReference>
<evidence type="ECO:0000256" key="10">
    <source>
        <dbReference type="ARBA" id="ARBA00022842"/>
    </source>
</evidence>
<protein>
    <recommendedName>
        <fullName evidence="16">DNA polymerase IV</fullName>
        <shortName evidence="16">Pol IV</shortName>
        <ecNumber evidence="16">2.7.7.7</ecNumber>
    </recommendedName>
</protein>
<dbReference type="Pfam" id="PF00817">
    <property type="entry name" value="IMS"/>
    <property type="match status" value="1"/>
</dbReference>
<proteinExistence type="inferred from homology"/>
<dbReference type="HAMAP" id="MF_01113">
    <property type="entry name" value="DNApol_IV"/>
    <property type="match status" value="1"/>
</dbReference>
<feature type="compositionally biased region" description="Low complexity" evidence="17">
    <location>
        <begin position="10"/>
        <end position="29"/>
    </location>
</feature>
<keyword evidence="11 16" id="KW-0239">DNA-directed DNA polymerase</keyword>
<feature type="binding site" evidence="16">
    <location>
        <position position="50"/>
    </location>
    <ligand>
        <name>Mg(2+)</name>
        <dbReference type="ChEBI" id="CHEBI:18420"/>
    </ligand>
</feature>
<evidence type="ECO:0000256" key="4">
    <source>
        <dbReference type="ARBA" id="ARBA00022490"/>
    </source>
</evidence>
<accession>A0A842JDR1</accession>
<dbReference type="EC" id="2.7.7.7" evidence="16"/>
<dbReference type="GO" id="GO:0005829">
    <property type="term" value="C:cytosol"/>
    <property type="evidence" value="ECO:0007669"/>
    <property type="project" value="TreeGrafter"/>
</dbReference>
<comment type="catalytic activity">
    <reaction evidence="15 16">
        <text>DNA(n) + a 2'-deoxyribonucleoside 5'-triphosphate = DNA(n+1) + diphosphate</text>
        <dbReference type="Rhea" id="RHEA:22508"/>
        <dbReference type="Rhea" id="RHEA-COMP:17339"/>
        <dbReference type="Rhea" id="RHEA-COMP:17340"/>
        <dbReference type="ChEBI" id="CHEBI:33019"/>
        <dbReference type="ChEBI" id="CHEBI:61560"/>
        <dbReference type="ChEBI" id="CHEBI:173112"/>
        <dbReference type="EC" id="2.7.7.7"/>
    </reaction>
</comment>
<keyword evidence="3 16" id="KW-0515">Mutator protein</keyword>
<evidence type="ECO:0000256" key="7">
    <source>
        <dbReference type="ARBA" id="ARBA00022705"/>
    </source>
</evidence>
<comment type="subcellular location">
    <subcellularLocation>
        <location evidence="1 16">Cytoplasm</location>
    </subcellularLocation>
</comment>
<evidence type="ECO:0000256" key="12">
    <source>
        <dbReference type="ARBA" id="ARBA00023125"/>
    </source>
</evidence>
<evidence type="ECO:0000259" key="18">
    <source>
        <dbReference type="PROSITE" id="PS50173"/>
    </source>
</evidence>
<evidence type="ECO:0000256" key="2">
    <source>
        <dbReference type="ARBA" id="ARBA00010945"/>
    </source>
</evidence>
<evidence type="ECO:0000256" key="5">
    <source>
        <dbReference type="ARBA" id="ARBA00022679"/>
    </source>
</evidence>
<dbReference type="GO" id="GO:0003684">
    <property type="term" value="F:damaged DNA binding"/>
    <property type="evidence" value="ECO:0007669"/>
    <property type="project" value="InterPro"/>
</dbReference>
<dbReference type="InterPro" id="IPR036775">
    <property type="entry name" value="DNA_pol_Y-fam_lit_finger_sf"/>
</dbReference>
<dbReference type="Gene3D" id="1.10.150.20">
    <property type="entry name" value="5' to 3' exonuclease, C-terminal subdomain"/>
    <property type="match status" value="1"/>
</dbReference>
<evidence type="ECO:0000256" key="3">
    <source>
        <dbReference type="ARBA" id="ARBA00022457"/>
    </source>
</evidence>
<dbReference type="InterPro" id="IPR022880">
    <property type="entry name" value="DNApol_IV"/>
</dbReference>
<dbReference type="Gene3D" id="3.40.1170.60">
    <property type="match status" value="1"/>
</dbReference>
<dbReference type="NCBIfam" id="NF002677">
    <property type="entry name" value="PRK02406.1"/>
    <property type="match status" value="1"/>
</dbReference>
<dbReference type="GO" id="GO:0009432">
    <property type="term" value="P:SOS response"/>
    <property type="evidence" value="ECO:0007669"/>
    <property type="project" value="TreeGrafter"/>
</dbReference>
<dbReference type="Proteomes" id="UP000587396">
    <property type="component" value="Unassembled WGS sequence"/>
</dbReference>
<comment type="subunit">
    <text evidence="16">Monomer.</text>
</comment>
<evidence type="ECO:0000256" key="17">
    <source>
        <dbReference type="SAM" id="MobiDB-lite"/>
    </source>
</evidence>
<dbReference type="GO" id="GO:0003887">
    <property type="term" value="F:DNA-directed DNA polymerase activity"/>
    <property type="evidence" value="ECO:0007669"/>
    <property type="project" value="UniProtKB-UniRule"/>
</dbReference>
<keyword evidence="6 16" id="KW-0548">Nucleotidyltransferase</keyword>
<comment type="caution">
    <text evidence="19">The sequence shown here is derived from an EMBL/GenBank/DDBJ whole genome shotgun (WGS) entry which is preliminary data.</text>
</comment>
<evidence type="ECO:0000313" key="20">
    <source>
        <dbReference type="Proteomes" id="UP000587396"/>
    </source>
</evidence>
<dbReference type="CDD" id="cd03586">
    <property type="entry name" value="PolY_Pol_IV_kappa"/>
    <property type="match status" value="1"/>
</dbReference>
<feature type="domain" description="UmuC" evidence="18">
    <location>
        <begin position="46"/>
        <end position="226"/>
    </location>
</feature>
<dbReference type="PANTHER" id="PTHR11076:SF33">
    <property type="entry name" value="DNA POLYMERASE KAPPA"/>
    <property type="match status" value="1"/>
</dbReference>
<dbReference type="InterPro" id="IPR017961">
    <property type="entry name" value="DNA_pol_Y-fam_little_finger"/>
</dbReference>
<dbReference type="GO" id="GO:0006261">
    <property type="term" value="P:DNA-templated DNA replication"/>
    <property type="evidence" value="ECO:0007669"/>
    <property type="project" value="UniProtKB-UniRule"/>
</dbReference>
<keyword evidence="12 16" id="KW-0238">DNA-binding</keyword>
<evidence type="ECO:0000256" key="9">
    <source>
        <dbReference type="ARBA" id="ARBA00022763"/>
    </source>
</evidence>
<keyword evidence="8 16" id="KW-0479">Metal-binding</keyword>
<sequence length="457" mass="49628">MKEEFPQTDAPVPGALPSGAAAGGPSARGAASDDLLPLEAWEGPAILLVDLDAFFASVEQLDHPAWRGKPVIVGGDADKHGVVSTASYEARRFGVHSAMPASTAERLCPEGIWTRGHFDRYREMSNAIMDILRSETPHVQQVSIDEAFCDVSPTPVNREHPVQVARRIQQRVEKLGVTCSIGVGTSKTIAKIASDMDKPRGLTVVYPGRERSFLAPLPVRTMSGIGAAAEQKLKSRGIETLGDLADADEALLLRLFGKNGHVMHVRANGGDDAPVVTDDPVKSVSNETTFAVDLTERDEVEAAIATMAAKVGRRLRRKGLAGRTLGLKVRFDDRTVRSVQRRLEHPSDDELAYTPLLYRMVDEVWHPGVPVRLIGVSMSGFAAEEGVQESLFDLDEVAPNDIDVEPVIKDEGKRRGLIEATDLVKNRFGEDAVRFGRELRADDNTTGSASKNPADYK</sequence>
<comment type="function">
    <text evidence="14 16">Poorly processive, error-prone DNA polymerase involved in untargeted mutagenesis. Copies undamaged DNA at stalled replication forks, which arise in vivo from mismatched or misaligned primer ends. These misaligned primers can be extended by PolIV. Exhibits no 3'-5' exonuclease (proofreading) activity. May be involved in translesional synthesis, in conjunction with the beta clamp from PolIII.</text>
</comment>
<evidence type="ECO:0000313" key="19">
    <source>
        <dbReference type="EMBL" id="MBC2889564.1"/>
    </source>
</evidence>
<keyword evidence="9 16" id="KW-0227">DNA damage</keyword>
<dbReference type="GO" id="GO:0042276">
    <property type="term" value="P:error-prone translesion synthesis"/>
    <property type="evidence" value="ECO:0007669"/>
    <property type="project" value="TreeGrafter"/>
</dbReference>
<keyword evidence="20" id="KW-1185">Reference proteome</keyword>
<keyword evidence="13 16" id="KW-0234">DNA repair</keyword>
<dbReference type="PANTHER" id="PTHR11076">
    <property type="entry name" value="DNA REPAIR POLYMERASE UMUC / TRANSFERASE FAMILY MEMBER"/>
    <property type="match status" value="1"/>
</dbReference>
<gene>
    <name evidence="16 19" type="primary">dinB</name>
    <name evidence="19" type="ORF">H7313_09430</name>
</gene>
<keyword evidence="5 16" id="KW-0808">Transferase</keyword>
<evidence type="ECO:0000256" key="8">
    <source>
        <dbReference type="ARBA" id="ARBA00022723"/>
    </source>
</evidence>
<evidence type="ECO:0000256" key="14">
    <source>
        <dbReference type="ARBA" id="ARBA00025589"/>
    </source>
</evidence>